<evidence type="ECO:0000313" key="3">
    <source>
        <dbReference type="Proteomes" id="UP000033651"/>
    </source>
</evidence>
<sequence length="113" mass="12353">MNTFKPVFTAIALAAVATAMAPAARAGDTLLMQRVQQEQAMNLPRKGMSMAEVERKFGAPTQKLDSRGGGSHKQPVINRWMYPGYIVYFEKSHVIHAVLNTPAGNNTNPQSPK</sequence>
<keyword evidence="1" id="KW-0732">Signal</keyword>
<feature type="signal peptide" evidence="1">
    <location>
        <begin position="1"/>
        <end position="26"/>
    </location>
</feature>
<keyword evidence="3" id="KW-1185">Reference proteome</keyword>
<protein>
    <recommendedName>
        <fullName evidence="4">Lipoprotein SmpA/OmlA domain-containing protein</fullName>
    </recommendedName>
</protein>
<dbReference type="RefSeq" id="WP_045828626.1">
    <property type="nucleotide sequence ID" value="NZ_JZRB01000011.1"/>
</dbReference>
<reference evidence="2 3" key="1">
    <citation type="submission" date="2015-03" db="EMBL/GenBank/DDBJ databases">
        <title>Draft genome sequence of Luteibacter yeojuensis strain SU11.</title>
        <authorList>
            <person name="Sulaiman J."/>
            <person name="Priya K."/>
            <person name="Chan K.-G."/>
        </authorList>
    </citation>
    <scope>NUCLEOTIDE SEQUENCE [LARGE SCALE GENOMIC DNA]</scope>
    <source>
        <strain evidence="2 3">SU11</strain>
    </source>
</reference>
<gene>
    <name evidence="2" type="ORF">VI08_05885</name>
</gene>
<dbReference type="AlphaFoldDB" id="A0A0F3KZ40"/>
<feature type="chain" id="PRO_5002463230" description="Lipoprotein SmpA/OmlA domain-containing protein" evidence="1">
    <location>
        <begin position="27"/>
        <end position="113"/>
    </location>
</feature>
<dbReference type="Proteomes" id="UP000033651">
    <property type="component" value="Unassembled WGS sequence"/>
</dbReference>
<name>A0A0F3KZ40_9GAMM</name>
<dbReference type="OrthoDB" id="7063662at2"/>
<evidence type="ECO:0008006" key="4">
    <source>
        <dbReference type="Google" id="ProtNLM"/>
    </source>
</evidence>
<evidence type="ECO:0000313" key="2">
    <source>
        <dbReference type="EMBL" id="KJV36207.1"/>
    </source>
</evidence>
<dbReference type="PATRIC" id="fig|345309.4.peg.336"/>
<proteinExistence type="predicted"/>
<evidence type="ECO:0000256" key="1">
    <source>
        <dbReference type="SAM" id="SignalP"/>
    </source>
</evidence>
<accession>A0A0F3KZ40</accession>
<comment type="caution">
    <text evidence="2">The sequence shown here is derived from an EMBL/GenBank/DDBJ whole genome shotgun (WGS) entry which is preliminary data.</text>
</comment>
<dbReference type="EMBL" id="JZRB01000011">
    <property type="protein sequence ID" value="KJV36207.1"/>
    <property type="molecule type" value="Genomic_DNA"/>
</dbReference>
<organism evidence="2 3">
    <name type="scientific">Luteibacter yeojuensis</name>
    <dbReference type="NCBI Taxonomy" id="345309"/>
    <lineage>
        <taxon>Bacteria</taxon>
        <taxon>Pseudomonadati</taxon>
        <taxon>Pseudomonadota</taxon>
        <taxon>Gammaproteobacteria</taxon>
        <taxon>Lysobacterales</taxon>
        <taxon>Rhodanobacteraceae</taxon>
        <taxon>Luteibacter</taxon>
    </lineage>
</organism>